<dbReference type="HOGENOM" id="CLU_3191464_0_0_1"/>
<dbReference type="AlphaFoldDB" id="E5R573"/>
<reference evidence="2" key="1">
    <citation type="journal article" date="2011" name="Nat. Commun.">
        <title>Effector diversification within compartments of the Leptosphaeria maculans genome affected by Repeat-Induced Point mutations.</title>
        <authorList>
            <person name="Rouxel T."/>
            <person name="Grandaubert J."/>
            <person name="Hane J.K."/>
            <person name="Hoede C."/>
            <person name="van de Wouw A.P."/>
            <person name="Couloux A."/>
            <person name="Dominguez V."/>
            <person name="Anthouard V."/>
            <person name="Bally P."/>
            <person name="Bourras S."/>
            <person name="Cozijnsen A.J."/>
            <person name="Ciuffetti L.M."/>
            <person name="Degrave A."/>
            <person name="Dilmaghani A."/>
            <person name="Duret L."/>
            <person name="Fudal I."/>
            <person name="Goodwin S.B."/>
            <person name="Gout L."/>
            <person name="Glaser N."/>
            <person name="Linglin J."/>
            <person name="Kema G.H.J."/>
            <person name="Lapalu N."/>
            <person name="Lawrence C.B."/>
            <person name="May K."/>
            <person name="Meyer M."/>
            <person name="Ollivier B."/>
            <person name="Poulain J."/>
            <person name="Schoch C.L."/>
            <person name="Simon A."/>
            <person name="Spatafora J.W."/>
            <person name="Stachowiak A."/>
            <person name="Turgeon B.G."/>
            <person name="Tyler B.M."/>
            <person name="Vincent D."/>
            <person name="Weissenbach J."/>
            <person name="Amselem J."/>
            <person name="Quesneville H."/>
            <person name="Oliver R.P."/>
            <person name="Wincker P."/>
            <person name="Balesdent M.-H."/>
            <person name="Howlett B.J."/>
        </authorList>
    </citation>
    <scope>NUCLEOTIDE SEQUENCE [LARGE SCALE GENOMIC DNA]</scope>
    <source>
        <strain evidence="2">JN3 / isolate v23.1.3 / race Av1-4-5-6-7-8</strain>
    </source>
</reference>
<gene>
    <name evidence="1" type="ORF">LEMA_uP047490.1</name>
</gene>
<dbReference type="Proteomes" id="UP000002668">
    <property type="component" value="Genome"/>
</dbReference>
<dbReference type="VEuPathDB" id="FungiDB:LEMA_uP047490.1"/>
<organism evidence="2">
    <name type="scientific">Leptosphaeria maculans (strain JN3 / isolate v23.1.3 / race Av1-4-5-6-7-8)</name>
    <name type="common">Blackleg fungus</name>
    <name type="synonym">Phoma lingam</name>
    <dbReference type="NCBI Taxonomy" id="985895"/>
    <lineage>
        <taxon>Eukaryota</taxon>
        <taxon>Fungi</taxon>
        <taxon>Dikarya</taxon>
        <taxon>Ascomycota</taxon>
        <taxon>Pezizomycotina</taxon>
        <taxon>Dothideomycetes</taxon>
        <taxon>Pleosporomycetidae</taxon>
        <taxon>Pleosporales</taxon>
        <taxon>Pleosporineae</taxon>
        <taxon>Leptosphaeriaceae</taxon>
        <taxon>Plenodomus</taxon>
        <taxon>Plenodomus lingam/Leptosphaeria maculans species complex</taxon>
    </lineage>
</organism>
<evidence type="ECO:0000313" key="1">
    <source>
        <dbReference type="EMBL" id="CBX92043.1"/>
    </source>
</evidence>
<protein>
    <submittedName>
        <fullName evidence="1">Predicted protein</fullName>
    </submittedName>
</protein>
<dbReference type="EMBL" id="FP929083">
    <property type="protein sequence ID" value="CBX92043.1"/>
    <property type="molecule type" value="Genomic_DNA"/>
</dbReference>
<dbReference type="InParanoid" id="E5R573"/>
<proteinExistence type="predicted"/>
<name>E5R573_LEPMJ</name>
<sequence length="46" mass="5169">MHLRVRNRSGGQRTEMCLLVLTADILTDVGLKFAEDCVVPVHFTLL</sequence>
<evidence type="ECO:0000313" key="2">
    <source>
        <dbReference type="Proteomes" id="UP000002668"/>
    </source>
</evidence>
<accession>E5R573</accession>
<keyword evidence="2" id="KW-1185">Reference proteome</keyword>